<reference evidence="3 4" key="1">
    <citation type="journal article" date="2020" name="Mol. Biol. Evol.">
        <title>Distinct Expression and Methylation Patterns for Genes with Different Fates following a Single Whole-Genome Duplication in Flowering Plants.</title>
        <authorList>
            <person name="Shi T."/>
            <person name="Rahmani R.S."/>
            <person name="Gugger P.F."/>
            <person name="Wang M."/>
            <person name="Li H."/>
            <person name="Zhang Y."/>
            <person name="Li Z."/>
            <person name="Wang Q."/>
            <person name="Van de Peer Y."/>
            <person name="Marchal K."/>
            <person name="Chen J."/>
        </authorList>
    </citation>
    <scope>NUCLEOTIDE SEQUENCE [LARGE SCALE GENOMIC DNA]</scope>
    <source>
        <tissue evidence="3">Leaf</tissue>
    </source>
</reference>
<dbReference type="PANTHER" id="PTHR23272">
    <property type="entry name" value="BED FINGER-RELATED"/>
    <property type="match status" value="1"/>
</dbReference>
<evidence type="ECO:0000259" key="2">
    <source>
        <dbReference type="Pfam" id="PF05699"/>
    </source>
</evidence>
<dbReference type="PANTHER" id="PTHR23272:SF161">
    <property type="entry name" value="ZINC FINGER BED DOMAIN-CONTAINING PROTEIN RICESLEEPER 1-LIKE"/>
    <property type="match status" value="1"/>
</dbReference>
<evidence type="ECO:0000313" key="4">
    <source>
        <dbReference type="Proteomes" id="UP000607653"/>
    </source>
</evidence>
<dbReference type="GO" id="GO:0046983">
    <property type="term" value="F:protein dimerization activity"/>
    <property type="evidence" value="ECO:0007669"/>
    <property type="project" value="InterPro"/>
</dbReference>
<dbReference type="Pfam" id="PF05699">
    <property type="entry name" value="Dimer_Tnp_hAT"/>
    <property type="match status" value="1"/>
</dbReference>
<evidence type="ECO:0000256" key="1">
    <source>
        <dbReference type="SAM" id="MobiDB-lite"/>
    </source>
</evidence>
<dbReference type="SUPFAM" id="SSF53098">
    <property type="entry name" value="Ribonuclease H-like"/>
    <property type="match status" value="1"/>
</dbReference>
<protein>
    <recommendedName>
        <fullName evidence="2">HAT C-terminal dimerisation domain-containing protein</fullName>
    </recommendedName>
</protein>
<keyword evidence="4" id="KW-1185">Reference proteome</keyword>
<comment type="caution">
    <text evidence="3">The sequence shown here is derived from an EMBL/GenBank/DDBJ whole genome shotgun (WGS) entry which is preliminary data.</text>
</comment>
<feature type="region of interest" description="Disordered" evidence="1">
    <location>
        <begin position="1"/>
        <end position="32"/>
    </location>
</feature>
<sequence length="114" mass="12626">MVDDGEPPQKVRTQDRYKRIKSTKDGGSSKSELDKYLFGSEEDDNDSFDILGWWKINAPRFPTLPQIACDVLAIFVSMVASESAFSMGGCVLDPFRSSLTPKIAEALICSQNCL</sequence>
<gene>
    <name evidence="3" type="ORF">HUJ06_020052</name>
</gene>
<name>A0A822XHQ7_NELNU</name>
<dbReference type="InterPro" id="IPR008906">
    <property type="entry name" value="HATC_C_dom"/>
</dbReference>
<dbReference type="Proteomes" id="UP000607653">
    <property type="component" value="Unassembled WGS sequence"/>
</dbReference>
<dbReference type="AlphaFoldDB" id="A0A822XHQ7"/>
<feature type="compositionally biased region" description="Basic and acidic residues" evidence="1">
    <location>
        <begin position="7"/>
        <end position="17"/>
    </location>
</feature>
<organism evidence="3 4">
    <name type="scientific">Nelumbo nucifera</name>
    <name type="common">Sacred lotus</name>
    <dbReference type="NCBI Taxonomy" id="4432"/>
    <lineage>
        <taxon>Eukaryota</taxon>
        <taxon>Viridiplantae</taxon>
        <taxon>Streptophyta</taxon>
        <taxon>Embryophyta</taxon>
        <taxon>Tracheophyta</taxon>
        <taxon>Spermatophyta</taxon>
        <taxon>Magnoliopsida</taxon>
        <taxon>Proteales</taxon>
        <taxon>Nelumbonaceae</taxon>
        <taxon>Nelumbo</taxon>
    </lineage>
</organism>
<accession>A0A822XHQ7</accession>
<feature type="domain" description="HAT C-terminal dimerisation" evidence="2">
    <location>
        <begin position="32"/>
        <end position="112"/>
    </location>
</feature>
<proteinExistence type="predicted"/>
<evidence type="ECO:0000313" key="3">
    <source>
        <dbReference type="EMBL" id="DAD18589.1"/>
    </source>
</evidence>
<dbReference type="InterPro" id="IPR012337">
    <property type="entry name" value="RNaseH-like_sf"/>
</dbReference>
<dbReference type="EMBL" id="DUZY01000001">
    <property type="protein sequence ID" value="DAD18589.1"/>
    <property type="molecule type" value="Genomic_DNA"/>
</dbReference>